<organism evidence="10 11">
    <name type="scientific">Luteimicrobium xylanilyticum</name>
    <dbReference type="NCBI Taxonomy" id="1133546"/>
    <lineage>
        <taxon>Bacteria</taxon>
        <taxon>Bacillati</taxon>
        <taxon>Actinomycetota</taxon>
        <taxon>Actinomycetes</taxon>
        <taxon>Micrococcales</taxon>
        <taxon>Luteimicrobium</taxon>
    </lineage>
</organism>
<feature type="transmembrane region" description="Helical" evidence="7">
    <location>
        <begin position="183"/>
        <end position="208"/>
    </location>
</feature>
<feature type="transmembrane region" description="Helical" evidence="7">
    <location>
        <begin position="290"/>
        <end position="315"/>
    </location>
</feature>
<feature type="transmembrane region" description="Helical" evidence="7">
    <location>
        <begin position="136"/>
        <end position="158"/>
    </location>
</feature>
<dbReference type="GO" id="GO:0055085">
    <property type="term" value="P:transmembrane transport"/>
    <property type="evidence" value="ECO:0007669"/>
    <property type="project" value="InterPro"/>
</dbReference>
<proteinExistence type="inferred from homology"/>
<feature type="region of interest" description="Disordered" evidence="8">
    <location>
        <begin position="1"/>
        <end position="26"/>
    </location>
</feature>
<dbReference type="KEGG" id="lxl:KDY119_00293"/>
<keyword evidence="3" id="KW-1003">Cell membrane</keyword>
<evidence type="ECO:0000256" key="3">
    <source>
        <dbReference type="ARBA" id="ARBA00022475"/>
    </source>
</evidence>
<keyword evidence="6 7" id="KW-0472">Membrane</keyword>
<dbReference type="EMBL" id="CP045529">
    <property type="protein sequence ID" value="QFU96803.1"/>
    <property type="molecule type" value="Genomic_DNA"/>
</dbReference>
<keyword evidence="4 7" id="KW-0812">Transmembrane</keyword>
<dbReference type="InterPro" id="IPR035906">
    <property type="entry name" value="MetI-like_sf"/>
</dbReference>
<dbReference type="CDD" id="cd06261">
    <property type="entry name" value="TM_PBP2"/>
    <property type="match status" value="1"/>
</dbReference>
<dbReference type="Gene3D" id="1.10.3720.10">
    <property type="entry name" value="MetI-like"/>
    <property type="match status" value="1"/>
</dbReference>
<feature type="transmembrane region" description="Helical" evidence="7">
    <location>
        <begin position="31"/>
        <end position="57"/>
    </location>
</feature>
<evidence type="ECO:0000313" key="10">
    <source>
        <dbReference type="EMBL" id="QFU96803.1"/>
    </source>
</evidence>
<dbReference type="AlphaFoldDB" id="A0A5P9Q5Y9"/>
<dbReference type="Pfam" id="PF00528">
    <property type="entry name" value="BPD_transp_1"/>
    <property type="match status" value="1"/>
</dbReference>
<sequence>MTTTTTDRAPSPAAPATVSPTRRPRRRPGAAAPYGFVAPAAVLFVLFLALPILYAVYLSFRKVQVSGLGLGKGSHVEVWAGLDNYRNALSDPDFVGSVLRVLVYGVVLVPTMLGLALLFALLLDARRVRARSFSRVSIFLPYAVPAVISSLLWGFLYLPSVSPIVWVTQKLGWGSPDILNSDWVLFAIANIALWGGVGFNMVVIYTALKAIPSDLYEAARLDGANERQIAWRIKVPIVLPSLILTFIFSMIATLQVFAEPITLKPLTNTIASTWSPLMTVYRDAFVRNDIYSAAALSVVIALATLVLSFGFLRLVQRRAFSQEK</sequence>
<feature type="transmembrane region" description="Helical" evidence="7">
    <location>
        <begin position="101"/>
        <end position="124"/>
    </location>
</feature>
<keyword evidence="11" id="KW-1185">Reference proteome</keyword>
<dbReference type="PANTHER" id="PTHR43227:SF8">
    <property type="entry name" value="DIACETYLCHITOBIOSE UPTAKE SYSTEM PERMEASE PROTEIN DASB"/>
    <property type="match status" value="1"/>
</dbReference>
<gene>
    <name evidence="10" type="ORF">KDY119_00293</name>
</gene>
<comment type="similarity">
    <text evidence="7">Belongs to the binding-protein-dependent transport system permease family.</text>
</comment>
<evidence type="ECO:0000256" key="8">
    <source>
        <dbReference type="SAM" id="MobiDB-lite"/>
    </source>
</evidence>
<dbReference type="Proteomes" id="UP000326702">
    <property type="component" value="Chromosome"/>
</dbReference>
<keyword evidence="5 7" id="KW-1133">Transmembrane helix</keyword>
<dbReference type="PANTHER" id="PTHR43227">
    <property type="entry name" value="BLL4140 PROTEIN"/>
    <property type="match status" value="1"/>
</dbReference>
<dbReference type="InterPro" id="IPR050809">
    <property type="entry name" value="UgpAE/MalFG_permease"/>
</dbReference>
<protein>
    <submittedName>
        <fullName evidence="10">Putative ABC transporter permease protein MG188 like protein</fullName>
    </submittedName>
</protein>
<evidence type="ECO:0000256" key="1">
    <source>
        <dbReference type="ARBA" id="ARBA00004651"/>
    </source>
</evidence>
<name>A0A5P9Q5Y9_9MICO</name>
<evidence type="ECO:0000259" key="9">
    <source>
        <dbReference type="PROSITE" id="PS50928"/>
    </source>
</evidence>
<keyword evidence="2 7" id="KW-0813">Transport</keyword>
<accession>A0A5P9Q5Y9</accession>
<evidence type="ECO:0000313" key="11">
    <source>
        <dbReference type="Proteomes" id="UP000326702"/>
    </source>
</evidence>
<feature type="domain" description="ABC transmembrane type-1" evidence="9">
    <location>
        <begin position="98"/>
        <end position="311"/>
    </location>
</feature>
<dbReference type="PROSITE" id="PS50928">
    <property type="entry name" value="ABC_TM1"/>
    <property type="match status" value="1"/>
</dbReference>
<feature type="compositionally biased region" description="Low complexity" evidence="8">
    <location>
        <begin position="8"/>
        <end position="21"/>
    </location>
</feature>
<evidence type="ECO:0000256" key="2">
    <source>
        <dbReference type="ARBA" id="ARBA00022448"/>
    </source>
</evidence>
<dbReference type="SUPFAM" id="SSF161098">
    <property type="entry name" value="MetI-like"/>
    <property type="match status" value="1"/>
</dbReference>
<comment type="subcellular location">
    <subcellularLocation>
        <location evidence="1 7">Cell membrane</location>
        <topology evidence="1 7">Multi-pass membrane protein</topology>
    </subcellularLocation>
</comment>
<reference evidence="10 11" key="1">
    <citation type="submission" date="2019-10" db="EMBL/GenBank/DDBJ databases">
        <title>Genome sequence of Luteimicrobium xylanilyticum HY-24.</title>
        <authorList>
            <person name="Kim D.Y."/>
            <person name="Park H.-Y."/>
        </authorList>
    </citation>
    <scope>NUCLEOTIDE SEQUENCE [LARGE SCALE GENOMIC DNA]</scope>
    <source>
        <strain evidence="10 11">HY-24</strain>
    </source>
</reference>
<dbReference type="InterPro" id="IPR000515">
    <property type="entry name" value="MetI-like"/>
</dbReference>
<dbReference type="GO" id="GO:0005886">
    <property type="term" value="C:plasma membrane"/>
    <property type="evidence" value="ECO:0007669"/>
    <property type="project" value="UniProtKB-SubCell"/>
</dbReference>
<evidence type="ECO:0000256" key="7">
    <source>
        <dbReference type="RuleBase" id="RU363032"/>
    </source>
</evidence>
<feature type="transmembrane region" description="Helical" evidence="7">
    <location>
        <begin position="237"/>
        <end position="258"/>
    </location>
</feature>
<evidence type="ECO:0000256" key="5">
    <source>
        <dbReference type="ARBA" id="ARBA00022989"/>
    </source>
</evidence>
<evidence type="ECO:0000256" key="6">
    <source>
        <dbReference type="ARBA" id="ARBA00023136"/>
    </source>
</evidence>
<evidence type="ECO:0000256" key="4">
    <source>
        <dbReference type="ARBA" id="ARBA00022692"/>
    </source>
</evidence>
<dbReference type="RefSeq" id="WP_407657419.1">
    <property type="nucleotide sequence ID" value="NZ_BAABIH010000013.1"/>
</dbReference>